<dbReference type="EMBL" id="LSYV01000066">
    <property type="protein sequence ID" value="KXZ44590.1"/>
    <property type="molecule type" value="Genomic_DNA"/>
</dbReference>
<accession>A0A150G5I9</accession>
<name>A0A150G5I9_GONPE</name>
<organism evidence="2 3">
    <name type="scientific">Gonium pectorale</name>
    <name type="common">Green alga</name>
    <dbReference type="NCBI Taxonomy" id="33097"/>
    <lineage>
        <taxon>Eukaryota</taxon>
        <taxon>Viridiplantae</taxon>
        <taxon>Chlorophyta</taxon>
        <taxon>core chlorophytes</taxon>
        <taxon>Chlorophyceae</taxon>
        <taxon>CS clade</taxon>
        <taxon>Chlamydomonadales</taxon>
        <taxon>Volvocaceae</taxon>
        <taxon>Gonium</taxon>
    </lineage>
</organism>
<dbReference type="Proteomes" id="UP000075714">
    <property type="component" value="Unassembled WGS sequence"/>
</dbReference>
<reference evidence="3" key="1">
    <citation type="journal article" date="2016" name="Nat. Commun.">
        <title>The Gonium pectorale genome demonstrates co-option of cell cycle regulation during the evolution of multicellularity.</title>
        <authorList>
            <person name="Hanschen E.R."/>
            <person name="Marriage T.N."/>
            <person name="Ferris P.J."/>
            <person name="Hamaji T."/>
            <person name="Toyoda A."/>
            <person name="Fujiyama A."/>
            <person name="Neme R."/>
            <person name="Noguchi H."/>
            <person name="Minakuchi Y."/>
            <person name="Suzuki M."/>
            <person name="Kawai-Toyooka H."/>
            <person name="Smith D.R."/>
            <person name="Sparks H."/>
            <person name="Anderson J."/>
            <person name="Bakaric R."/>
            <person name="Luria V."/>
            <person name="Karger A."/>
            <person name="Kirschner M.W."/>
            <person name="Durand P.M."/>
            <person name="Michod R.E."/>
            <person name="Nozaki H."/>
            <person name="Olson B.J."/>
        </authorList>
    </citation>
    <scope>NUCLEOTIDE SEQUENCE [LARGE SCALE GENOMIC DNA]</scope>
    <source>
        <strain evidence="3">NIES-2863</strain>
    </source>
</reference>
<comment type="caution">
    <text evidence="2">The sequence shown here is derived from an EMBL/GenBank/DDBJ whole genome shotgun (WGS) entry which is preliminary data.</text>
</comment>
<dbReference type="OrthoDB" id="549023at2759"/>
<protein>
    <submittedName>
        <fullName evidence="2">Uncharacterized protein</fullName>
    </submittedName>
</protein>
<proteinExistence type="predicted"/>
<evidence type="ECO:0000313" key="2">
    <source>
        <dbReference type="EMBL" id="KXZ44590.1"/>
    </source>
</evidence>
<feature type="region of interest" description="Disordered" evidence="1">
    <location>
        <begin position="36"/>
        <end position="60"/>
    </location>
</feature>
<evidence type="ECO:0000256" key="1">
    <source>
        <dbReference type="SAM" id="MobiDB-lite"/>
    </source>
</evidence>
<dbReference type="AlphaFoldDB" id="A0A150G5I9"/>
<sequence length="84" mass="8680">MLSYTLEPDEGLARAGVELLLSRGARVDVPCRLGPELLGTGGEGEVGGEGEGERDGHGGVSITPLLAAFMPFQRDTSLAVSSRP</sequence>
<keyword evidence="3" id="KW-1185">Reference proteome</keyword>
<evidence type="ECO:0000313" key="3">
    <source>
        <dbReference type="Proteomes" id="UP000075714"/>
    </source>
</evidence>
<gene>
    <name evidence="2" type="ORF">GPECTOR_65g208</name>
</gene>